<sequence>MDSLPDEVLLMIFELMPAHEVRNKALSDLICDLPQLIEELVLSASWFSDEHIPMLRERLPKLYTLELWRCRASADGLMELVMSLPALVEFDTDMMLGADNVQILSIHPSLQRVRCCLDPMCTDVNSRGQKLKFMAADAIYRNAFLRGDGEGYRADLFYYWTQRVPLETPTNPTNSILLDR</sequence>
<name>A0ABN8IBU5_9NEOP</name>
<evidence type="ECO:0000313" key="1">
    <source>
        <dbReference type="EMBL" id="CAH2052511.1"/>
    </source>
</evidence>
<dbReference type="InterPro" id="IPR032675">
    <property type="entry name" value="LRR_dom_sf"/>
</dbReference>
<accession>A0ABN8IBU5</accession>
<organism evidence="1 2">
    <name type="scientific">Iphiclides podalirius</name>
    <name type="common">scarce swallowtail</name>
    <dbReference type="NCBI Taxonomy" id="110791"/>
    <lineage>
        <taxon>Eukaryota</taxon>
        <taxon>Metazoa</taxon>
        <taxon>Ecdysozoa</taxon>
        <taxon>Arthropoda</taxon>
        <taxon>Hexapoda</taxon>
        <taxon>Insecta</taxon>
        <taxon>Pterygota</taxon>
        <taxon>Neoptera</taxon>
        <taxon>Endopterygota</taxon>
        <taxon>Lepidoptera</taxon>
        <taxon>Glossata</taxon>
        <taxon>Ditrysia</taxon>
        <taxon>Papilionoidea</taxon>
        <taxon>Papilionidae</taxon>
        <taxon>Papilioninae</taxon>
        <taxon>Iphiclides</taxon>
    </lineage>
</organism>
<gene>
    <name evidence="1" type="ORF">IPOD504_LOCUS8256</name>
</gene>
<reference evidence="1" key="1">
    <citation type="submission" date="2022-03" db="EMBL/GenBank/DDBJ databases">
        <authorList>
            <person name="Martin H S."/>
        </authorList>
    </citation>
    <scope>NUCLEOTIDE SEQUENCE</scope>
</reference>
<protein>
    <recommendedName>
        <fullName evidence="3">F-box domain-containing protein</fullName>
    </recommendedName>
</protein>
<evidence type="ECO:0000313" key="2">
    <source>
        <dbReference type="Proteomes" id="UP000837857"/>
    </source>
</evidence>
<proteinExistence type="predicted"/>
<dbReference type="Gene3D" id="3.80.10.10">
    <property type="entry name" value="Ribonuclease Inhibitor"/>
    <property type="match status" value="1"/>
</dbReference>
<dbReference type="Proteomes" id="UP000837857">
    <property type="component" value="Chromosome 20"/>
</dbReference>
<dbReference type="SUPFAM" id="SSF52047">
    <property type="entry name" value="RNI-like"/>
    <property type="match status" value="1"/>
</dbReference>
<keyword evidence="2" id="KW-1185">Reference proteome</keyword>
<evidence type="ECO:0008006" key="3">
    <source>
        <dbReference type="Google" id="ProtNLM"/>
    </source>
</evidence>
<dbReference type="EMBL" id="OW152832">
    <property type="protein sequence ID" value="CAH2052511.1"/>
    <property type="molecule type" value="Genomic_DNA"/>
</dbReference>
<feature type="non-terminal residue" evidence="1">
    <location>
        <position position="1"/>
    </location>
</feature>